<proteinExistence type="inferred from homology"/>
<dbReference type="InterPro" id="IPR017853">
    <property type="entry name" value="GH"/>
</dbReference>
<dbReference type="Proteomes" id="UP000738349">
    <property type="component" value="Unassembled WGS sequence"/>
</dbReference>
<reference evidence="3" key="1">
    <citation type="journal article" date="2021" name="Nat. Commun.">
        <title>Genetic determinants of endophytism in the Arabidopsis root mycobiome.</title>
        <authorList>
            <person name="Mesny F."/>
            <person name="Miyauchi S."/>
            <person name="Thiergart T."/>
            <person name="Pickel B."/>
            <person name="Atanasova L."/>
            <person name="Karlsson M."/>
            <person name="Huettel B."/>
            <person name="Barry K.W."/>
            <person name="Haridas S."/>
            <person name="Chen C."/>
            <person name="Bauer D."/>
            <person name="Andreopoulos W."/>
            <person name="Pangilinan J."/>
            <person name="LaButti K."/>
            <person name="Riley R."/>
            <person name="Lipzen A."/>
            <person name="Clum A."/>
            <person name="Drula E."/>
            <person name="Henrissat B."/>
            <person name="Kohler A."/>
            <person name="Grigoriev I.V."/>
            <person name="Martin F.M."/>
            <person name="Hacquard S."/>
        </authorList>
    </citation>
    <scope>NUCLEOTIDE SEQUENCE</scope>
    <source>
        <strain evidence="3">MPI-CAGE-AT-0147</strain>
    </source>
</reference>
<dbReference type="GO" id="GO:0000025">
    <property type="term" value="P:maltose catabolic process"/>
    <property type="evidence" value="ECO:0007669"/>
    <property type="project" value="TreeGrafter"/>
</dbReference>
<protein>
    <submittedName>
        <fullName evidence="3">Glycoside hydrolase superfamily</fullName>
    </submittedName>
</protein>
<comment type="caution">
    <text evidence="3">The sequence shown here is derived from an EMBL/GenBank/DDBJ whole genome shotgun (WGS) entry which is preliminary data.</text>
</comment>
<dbReference type="InterPro" id="IPR013780">
    <property type="entry name" value="Glyco_hydro_b"/>
</dbReference>
<organism evidence="3 4">
    <name type="scientific">Dactylonectria macrodidyma</name>
    <dbReference type="NCBI Taxonomy" id="307937"/>
    <lineage>
        <taxon>Eukaryota</taxon>
        <taxon>Fungi</taxon>
        <taxon>Dikarya</taxon>
        <taxon>Ascomycota</taxon>
        <taxon>Pezizomycotina</taxon>
        <taxon>Sordariomycetes</taxon>
        <taxon>Hypocreomycetidae</taxon>
        <taxon>Hypocreales</taxon>
        <taxon>Nectriaceae</taxon>
        <taxon>Dactylonectria</taxon>
    </lineage>
</organism>
<dbReference type="GO" id="GO:0004574">
    <property type="term" value="F:oligo-1,6-glucosidase activity"/>
    <property type="evidence" value="ECO:0007669"/>
    <property type="project" value="TreeGrafter"/>
</dbReference>
<dbReference type="GO" id="GO:0005987">
    <property type="term" value="P:sucrose catabolic process"/>
    <property type="evidence" value="ECO:0007669"/>
    <property type="project" value="TreeGrafter"/>
</dbReference>
<dbReference type="Pfam" id="PF00128">
    <property type="entry name" value="Alpha-amylase"/>
    <property type="match status" value="1"/>
</dbReference>
<evidence type="ECO:0000313" key="3">
    <source>
        <dbReference type="EMBL" id="KAH7166565.1"/>
    </source>
</evidence>
<dbReference type="Gene3D" id="3.20.20.80">
    <property type="entry name" value="Glycosidases"/>
    <property type="match status" value="2"/>
</dbReference>
<evidence type="ECO:0000259" key="2">
    <source>
        <dbReference type="SMART" id="SM00642"/>
    </source>
</evidence>
<evidence type="ECO:0000313" key="4">
    <source>
        <dbReference type="Proteomes" id="UP000738349"/>
    </source>
</evidence>
<keyword evidence="4" id="KW-1185">Reference proteome</keyword>
<comment type="similarity">
    <text evidence="1">Belongs to the glycosyl hydrolase 13 family.</text>
</comment>
<dbReference type="EMBL" id="JAGMUV010000003">
    <property type="protein sequence ID" value="KAH7166565.1"/>
    <property type="molecule type" value="Genomic_DNA"/>
</dbReference>
<dbReference type="PANTHER" id="PTHR10357:SF179">
    <property type="entry name" value="NEUTRAL AND BASIC AMINO ACID TRANSPORT PROTEIN RBAT"/>
    <property type="match status" value="1"/>
</dbReference>
<gene>
    <name evidence="3" type="ORF">EDB81DRAFT_839070</name>
</gene>
<dbReference type="SMART" id="SM00642">
    <property type="entry name" value="Aamy"/>
    <property type="match status" value="1"/>
</dbReference>
<feature type="domain" description="Glycosyl hydrolase family 13 catalytic" evidence="2">
    <location>
        <begin position="21"/>
        <end position="381"/>
    </location>
</feature>
<dbReference type="InterPro" id="IPR006047">
    <property type="entry name" value="GH13_cat_dom"/>
</dbReference>
<evidence type="ECO:0000256" key="1">
    <source>
        <dbReference type="ARBA" id="ARBA00008061"/>
    </source>
</evidence>
<dbReference type="GO" id="GO:0033934">
    <property type="term" value="F:glucan 1,4-alpha-maltotriohydrolase activity"/>
    <property type="evidence" value="ECO:0007669"/>
    <property type="project" value="TreeGrafter"/>
</dbReference>
<dbReference type="Gene3D" id="2.60.40.1180">
    <property type="entry name" value="Golgi alpha-mannosidase II"/>
    <property type="match status" value="1"/>
</dbReference>
<dbReference type="PANTHER" id="PTHR10357">
    <property type="entry name" value="ALPHA-AMYLASE FAMILY MEMBER"/>
    <property type="match status" value="1"/>
</dbReference>
<dbReference type="OrthoDB" id="1740265at2759"/>
<dbReference type="GO" id="GO:0004556">
    <property type="term" value="F:alpha-amylase activity"/>
    <property type="evidence" value="ECO:0007669"/>
    <property type="project" value="TreeGrafter"/>
</dbReference>
<dbReference type="AlphaFoldDB" id="A0A9P9JKH5"/>
<dbReference type="GO" id="GO:0004575">
    <property type="term" value="F:sucrose alpha-glucosidase activity"/>
    <property type="evidence" value="ECO:0007669"/>
    <property type="project" value="TreeGrafter"/>
</dbReference>
<dbReference type="SUPFAM" id="SSF51445">
    <property type="entry name" value="(Trans)glycosidases"/>
    <property type="match status" value="1"/>
</dbReference>
<accession>A0A9P9JKH5</accession>
<keyword evidence="3" id="KW-0378">Hydrolase</keyword>
<sequence length="506" mass="59023">MAIGKPFRHEPTWWKEGIVYQVYPAFFKDSNDDGVGDIPGIISELDYIRDLGIDIIWISPHYKSPQPYGTLKDCEQLIHKIHNRGMKVIFDLVVNHTDWYFWRKPQRDDAKNLGRPNNWRSQFTKPAWTWDEGQPDLNWENEDCRREIYDNAIKFWLDRGVDGFPIDTVNKFSKDPGLPDAPIAEPNEETQVAICHYANRPRIHEYLEEKRPNTPNLKDDLKYVSPTSGQIDMVFKFDTVNIGQTPGNRFNPTAFDNGDFKRHLTKWQTLPETTGAWTTVFLENHDQDRSISRFASDSSTYREIAAKMLATVLATMTGTLFLYQGQEIGMTNALESWPAENYKCVRSVNYFQEVRERTNGDSVALEQARRNLQRLARDHARVPMQWDDTKTPINVLERISRKGSVLQYWWEIIRLRKTWKSLLIYGTFIMIEQHRALMVFMKTDPGSCLRAFTVANLSHPNLQFEAIPGYQFSTSDIVFGNYTSDHEIPRNQFSLQPFEARVYLEN</sequence>
<name>A0A9P9JKH5_9HYPO</name>